<evidence type="ECO:0000256" key="2">
    <source>
        <dbReference type="SAM" id="SignalP"/>
    </source>
</evidence>
<feature type="signal peptide" evidence="2">
    <location>
        <begin position="1"/>
        <end position="16"/>
    </location>
</feature>
<gene>
    <name evidence="3" type="primary">MEPE</name>
</gene>
<feature type="region of interest" description="Disordered" evidence="1">
    <location>
        <begin position="40"/>
        <end position="65"/>
    </location>
</feature>
<dbReference type="Ensembl" id="ENSPCOT00000042846.1">
    <property type="protein sequence ID" value="ENSPCOP00000031887.1"/>
    <property type="gene ID" value="ENSPCOG00000028720.1"/>
</dbReference>
<evidence type="ECO:0000256" key="1">
    <source>
        <dbReference type="SAM" id="MobiDB-lite"/>
    </source>
</evidence>
<sequence>MQVVCVGLLLFSVIWAAPTFQPQTEKTKQGCVEEQRVNRIPSPLQNPGFQNLPDPHPMPWPQSYSASGPATAGVVLVDPRCPRTKKTMLLFAIWTRE</sequence>
<evidence type="ECO:0000313" key="3">
    <source>
        <dbReference type="Ensembl" id="ENSPCOP00000031887.1"/>
    </source>
</evidence>
<proteinExistence type="predicted"/>
<name>A0A2K6H042_PROCO</name>
<dbReference type="GeneTree" id="ENSGT00390000010702"/>
<protein>
    <submittedName>
        <fullName evidence="3">Matrix extracellular phosphoglycoprotein</fullName>
    </submittedName>
</protein>
<dbReference type="GO" id="GO:0031214">
    <property type="term" value="P:biomineral tissue development"/>
    <property type="evidence" value="ECO:0007669"/>
    <property type="project" value="InterPro"/>
</dbReference>
<feature type="chain" id="PRO_5014326271" evidence="2">
    <location>
        <begin position="17"/>
        <end position="97"/>
    </location>
</feature>
<organism evidence="3 4">
    <name type="scientific">Propithecus coquereli</name>
    <name type="common">Coquerel's sifaka</name>
    <name type="synonym">Propithecus verreauxi coquereli</name>
    <dbReference type="NCBI Taxonomy" id="379532"/>
    <lineage>
        <taxon>Eukaryota</taxon>
        <taxon>Metazoa</taxon>
        <taxon>Chordata</taxon>
        <taxon>Craniata</taxon>
        <taxon>Vertebrata</taxon>
        <taxon>Euteleostomi</taxon>
        <taxon>Mammalia</taxon>
        <taxon>Eutheria</taxon>
        <taxon>Euarchontoglires</taxon>
        <taxon>Primates</taxon>
        <taxon>Strepsirrhini</taxon>
        <taxon>Lemuriformes</taxon>
        <taxon>Indriidae</taxon>
        <taxon>Propithecus</taxon>
    </lineage>
</organism>
<reference evidence="3" key="1">
    <citation type="submission" date="2025-08" db="UniProtKB">
        <authorList>
            <consortium name="Ensembl"/>
        </authorList>
    </citation>
    <scope>IDENTIFICATION</scope>
</reference>
<dbReference type="GO" id="GO:1990430">
    <property type="term" value="F:extracellular matrix protein binding"/>
    <property type="evidence" value="ECO:0007669"/>
    <property type="project" value="TreeGrafter"/>
</dbReference>
<evidence type="ECO:0000313" key="4">
    <source>
        <dbReference type="Proteomes" id="UP000233160"/>
    </source>
</evidence>
<reference evidence="3" key="2">
    <citation type="submission" date="2025-09" db="UniProtKB">
        <authorList>
            <consortium name="Ensembl"/>
        </authorList>
    </citation>
    <scope>IDENTIFICATION</scope>
</reference>
<accession>A0A2K6H042</accession>
<dbReference type="PANTHER" id="PTHR16510:SF4">
    <property type="entry name" value="MATRIX EXTRACELLULAR PHOSPHOGLYCOPROTEIN"/>
    <property type="match status" value="1"/>
</dbReference>
<keyword evidence="2" id="KW-0732">Signal</keyword>
<dbReference type="InterPro" id="IPR009837">
    <property type="entry name" value="MEPE"/>
</dbReference>
<keyword evidence="4" id="KW-1185">Reference proteome</keyword>
<dbReference type="AlphaFoldDB" id="A0A2K6H042"/>
<dbReference type="Proteomes" id="UP000233160">
    <property type="component" value="Unassembled WGS sequence"/>
</dbReference>
<dbReference type="PANTHER" id="PTHR16510">
    <property type="entry name" value="EXTRACELLULAR MATRIX PHOSPHOGLYCOPROTEIN WITH ASARM MOTIF"/>
    <property type="match status" value="1"/>
</dbReference>
<dbReference type="GO" id="GO:0031012">
    <property type="term" value="C:extracellular matrix"/>
    <property type="evidence" value="ECO:0007669"/>
    <property type="project" value="TreeGrafter"/>
</dbReference>